<dbReference type="Proteomes" id="UP001303046">
    <property type="component" value="Unassembled WGS sequence"/>
</dbReference>
<dbReference type="EMBL" id="JAVFWL010000003">
    <property type="protein sequence ID" value="KAK6740841.1"/>
    <property type="molecule type" value="Genomic_DNA"/>
</dbReference>
<evidence type="ECO:0000313" key="2">
    <source>
        <dbReference type="Proteomes" id="UP001303046"/>
    </source>
</evidence>
<sequence length="93" mass="9651">MLGPARSMKTSRLSVVWSKRHEAWCSCVGGCGRSDAMETVAGIEMGPPRTAAMGGTSKGFATTVTAALHRAASSAYAYATALCLMSFDPTTSD</sequence>
<protein>
    <submittedName>
        <fullName evidence="1">Uncharacterized protein</fullName>
    </submittedName>
</protein>
<reference evidence="1 2" key="1">
    <citation type="submission" date="2023-08" db="EMBL/GenBank/DDBJ databases">
        <title>A Necator americanus chromosomal reference genome.</title>
        <authorList>
            <person name="Ilik V."/>
            <person name="Petrzelkova K.J."/>
            <person name="Pardy F."/>
            <person name="Fuh T."/>
            <person name="Niatou-Singa F.S."/>
            <person name="Gouil Q."/>
            <person name="Baker L."/>
            <person name="Ritchie M.E."/>
            <person name="Jex A.R."/>
            <person name="Gazzola D."/>
            <person name="Li H."/>
            <person name="Toshio Fujiwara R."/>
            <person name="Zhan B."/>
            <person name="Aroian R.V."/>
            <person name="Pafco B."/>
            <person name="Schwarz E.M."/>
        </authorList>
    </citation>
    <scope>NUCLEOTIDE SEQUENCE [LARGE SCALE GENOMIC DNA]</scope>
    <source>
        <strain evidence="1 2">Aroian</strain>
        <tissue evidence="1">Whole animal</tissue>
    </source>
</reference>
<accession>A0ABR1CR67</accession>
<gene>
    <name evidence="1" type="primary">Necator_chrIII.g9738</name>
    <name evidence="1" type="ORF">RB195_008973</name>
</gene>
<name>A0ABR1CR67_NECAM</name>
<keyword evidence="2" id="KW-1185">Reference proteome</keyword>
<proteinExistence type="predicted"/>
<organism evidence="1 2">
    <name type="scientific">Necator americanus</name>
    <name type="common">Human hookworm</name>
    <dbReference type="NCBI Taxonomy" id="51031"/>
    <lineage>
        <taxon>Eukaryota</taxon>
        <taxon>Metazoa</taxon>
        <taxon>Ecdysozoa</taxon>
        <taxon>Nematoda</taxon>
        <taxon>Chromadorea</taxon>
        <taxon>Rhabditida</taxon>
        <taxon>Rhabditina</taxon>
        <taxon>Rhabditomorpha</taxon>
        <taxon>Strongyloidea</taxon>
        <taxon>Ancylostomatidae</taxon>
        <taxon>Bunostominae</taxon>
        <taxon>Necator</taxon>
    </lineage>
</organism>
<comment type="caution">
    <text evidence="1">The sequence shown here is derived from an EMBL/GenBank/DDBJ whole genome shotgun (WGS) entry which is preliminary data.</text>
</comment>
<evidence type="ECO:0000313" key="1">
    <source>
        <dbReference type="EMBL" id="KAK6740841.1"/>
    </source>
</evidence>